<keyword evidence="3 5" id="KW-1133">Transmembrane helix</keyword>
<reference evidence="8" key="3">
    <citation type="submission" date="2015-06" db="UniProtKB">
        <authorList>
            <consortium name="EnsemblMetazoa"/>
        </authorList>
    </citation>
    <scope>IDENTIFICATION</scope>
</reference>
<comment type="subcellular location">
    <subcellularLocation>
        <location evidence="1">Membrane</location>
        <topology evidence="1">Multi-pass membrane protein</topology>
    </subcellularLocation>
</comment>
<keyword evidence="6" id="KW-0732">Signal</keyword>
<dbReference type="OMA" id="CISFMAC"/>
<organism evidence="7">
    <name type="scientific">Capitella teleta</name>
    <name type="common">Polychaete worm</name>
    <dbReference type="NCBI Taxonomy" id="283909"/>
    <lineage>
        <taxon>Eukaryota</taxon>
        <taxon>Metazoa</taxon>
        <taxon>Spiralia</taxon>
        <taxon>Lophotrochozoa</taxon>
        <taxon>Annelida</taxon>
        <taxon>Polychaeta</taxon>
        <taxon>Sedentaria</taxon>
        <taxon>Scolecida</taxon>
        <taxon>Capitellidae</taxon>
        <taxon>Capitella</taxon>
    </lineage>
</organism>
<feature type="chain" id="PRO_5008788900" description="Tetraspanin" evidence="6">
    <location>
        <begin position="25"/>
        <end position="350"/>
    </location>
</feature>
<evidence type="ECO:0000313" key="8">
    <source>
        <dbReference type="EnsemblMetazoa" id="CapteP216190"/>
    </source>
</evidence>
<evidence type="ECO:0000256" key="6">
    <source>
        <dbReference type="SAM" id="SignalP"/>
    </source>
</evidence>
<evidence type="ECO:0000313" key="9">
    <source>
        <dbReference type="Proteomes" id="UP000014760"/>
    </source>
</evidence>
<evidence type="ECO:0000256" key="5">
    <source>
        <dbReference type="SAM" id="Phobius"/>
    </source>
</evidence>
<proteinExistence type="predicted"/>
<dbReference type="PANTHER" id="PTHR19282:SF452">
    <property type="entry name" value="LD03691P"/>
    <property type="match status" value="1"/>
</dbReference>
<reference evidence="7 9" key="2">
    <citation type="journal article" date="2013" name="Nature">
        <title>Insights into bilaterian evolution from three spiralian genomes.</title>
        <authorList>
            <person name="Simakov O."/>
            <person name="Marletaz F."/>
            <person name="Cho S.J."/>
            <person name="Edsinger-Gonzales E."/>
            <person name="Havlak P."/>
            <person name="Hellsten U."/>
            <person name="Kuo D.H."/>
            <person name="Larsson T."/>
            <person name="Lv J."/>
            <person name="Arendt D."/>
            <person name="Savage R."/>
            <person name="Osoegawa K."/>
            <person name="de Jong P."/>
            <person name="Grimwood J."/>
            <person name="Chapman J.A."/>
            <person name="Shapiro H."/>
            <person name="Aerts A."/>
            <person name="Otillar R.P."/>
            <person name="Terry A.Y."/>
            <person name="Boore J.L."/>
            <person name="Grigoriev I.V."/>
            <person name="Lindberg D.R."/>
            <person name="Seaver E.C."/>
            <person name="Weisblat D.A."/>
            <person name="Putnam N.H."/>
            <person name="Rokhsar D.S."/>
        </authorList>
    </citation>
    <scope>NUCLEOTIDE SEQUENCE</scope>
    <source>
        <strain evidence="7 9">I ESC-2004</strain>
    </source>
</reference>
<reference evidence="9" key="1">
    <citation type="submission" date="2012-12" db="EMBL/GenBank/DDBJ databases">
        <authorList>
            <person name="Hellsten U."/>
            <person name="Grimwood J."/>
            <person name="Chapman J.A."/>
            <person name="Shapiro H."/>
            <person name="Aerts A."/>
            <person name="Otillar R.P."/>
            <person name="Terry A.Y."/>
            <person name="Boore J.L."/>
            <person name="Simakov O."/>
            <person name="Marletaz F."/>
            <person name="Cho S.-J."/>
            <person name="Edsinger-Gonzales E."/>
            <person name="Havlak P."/>
            <person name="Kuo D.-H."/>
            <person name="Larsson T."/>
            <person name="Lv J."/>
            <person name="Arendt D."/>
            <person name="Savage R."/>
            <person name="Osoegawa K."/>
            <person name="de Jong P."/>
            <person name="Lindberg D.R."/>
            <person name="Seaver E.C."/>
            <person name="Weisblat D.A."/>
            <person name="Putnam N.H."/>
            <person name="Grigoriev I.V."/>
            <person name="Rokhsar D.S."/>
        </authorList>
    </citation>
    <scope>NUCLEOTIDE SEQUENCE</scope>
    <source>
        <strain evidence="9">I ESC-2004</strain>
    </source>
</reference>
<evidence type="ECO:0000313" key="7">
    <source>
        <dbReference type="EMBL" id="ELU13465.1"/>
    </source>
</evidence>
<dbReference type="InterPro" id="IPR018499">
    <property type="entry name" value="Tetraspanin/Peripherin"/>
</dbReference>
<evidence type="ECO:0000256" key="3">
    <source>
        <dbReference type="ARBA" id="ARBA00022989"/>
    </source>
</evidence>
<keyword evidence="9" id="KW-1185">Reference proteome</keyword>
<dbReference type="AlphaFoldDB" id="R7VCQ6"/>
<dbReference type="Pfam" id="PF00335">
    <property type="entry name" value="Tetraspanin"/>
    <property type="match status" value="1"/>
</dbReference>
<dbReference type="PANTHER" id="PTHR19282">
    <property type="entry name" value="TETRASPANIN"/>
    <property type="match status" value="1"/>
</dbReference>
<dbReference type="SUPFAM" id="SSF48652">
    <property type="entry name" value="Tetraspanin"/>
    <property type="match status" value="1"/>
</dbReference>
<gene>
    <name evidence="7" type="ORF">CAPTEDRAFT_216190</name>
</gene>
<evidence type="ECO:0008006" key="10">
    <source>
        <dbReference type="Google" id="ProtNLM"/>
    </source>
</evidence>
<dbReference type="EnsemblMetazoa" id="CapteT216190">
    <property type="protein sequence ID" value="CapteP216190"/>
    <property type="gene ID" value="CapteG216190"/>
</dbReference>
<evidence type="ECO:0000256" key="1">
    <source>
        <dbReference type="ARBA" id="ARBA00004141"/>
    </source>
</evidence>
<dbReference type="EMBL" id="AMQN01005112">
    <property type="status" value="NOT_ANNOTATED_CDS"/>
    <property type="molecule type" value="Genomic_DNA"/>
</dbReference>
<keyword evidence="4 5" id="KW-0472">Membrane</keyword>
<dbReference type="GO" id="GO:0016020">
    <property type="term" value="C:membrane"/>
    <property type="evidence" value="ECO:0007669"/>
    <property type="project" value="UniProtKB-SubCell"/>
</dbReference>
<protein>
    <recommendedName>
        <fullName evidence="10">Tetraspanin</fullName>
    </recommendedName>
</protein>
<feature type="transmembrane region" description="Helical" evidence="5">
    <location>
        <begin position="167"/>
        <end position="188"/>
    </location>
</feature>
<dbReference type="OrthoDB" id="6115268at2759"/>
<sequence length="350" mass="38849">MGFGSCCAKCILIFFNVLFMQLRSIQFRIHGNQKIFKVDQCPMQFDIEAVSARKLLIFSWIRVNILAQNIKVIRILAILLIAIGAFLLGFQDVLQNYLPINLKDTFEEVLNAITGDTSNAEAAQELVDQFFDIFKSFGVAILVIGLLIFVLTILASCGSCCMVKCMLIGYIVLLVVVILAQAICLGLYGTDKLDAPIKKSTLKSLKEKYEGNKGDNLESIMLNLVQYQFKCCGINSATDFDDVKNWDKSEGYEHNGQTHVVEVVLPTTCCKMTGTFPDDVTLQDQNCPTSPTSVNSYMATGCFEAVKAEMKTFQVYILGFVGGCIALELLFVLLAALILYLQNKQKINPI</sequence>
<feature type="signal peptide" evidence="6">
    <location>
        <begin position="1"/>
        <end position="24"/>
    </location>
</feature>
<dbReference type="HOGENOM" id="CLU_065873_0_0_1"/>
<dbReference type="EMBL" id="KB295185">
    <property type="protein sequence ID" value="ELU13465.1"/>
    <property type="molecule type" value="Genomic_DNA"/>
</dbReference>
<feature type="transmembrane region" description="Helical" evidence="5">
    <location>
        <begin position="72"/>
        <end position="90"/>
    </location>
</feature>
<feature type="transmembrane region" description="Helical" evidence="5">
    <location>
        <begin position="315"/>
        <end position="341"/>
    </location>
</feature>
<dbReference type="Proteomes" id="UP000014760">
    <property type="component" value="Unassembled WGS sequence"/>
</dbReference>
<accession>R7VCQ6</accession>
<evidence type="ECO:0000256" key="4">
    <source>
        <dbReference type="ARBA" id="ARBA00023136"/>
    </source>
</evidence>
<evidence type="ECO:0000256" key="2">
    <source>
        <dbReference type="ARBA" id="ARBA00022692"/>
    </source>
</evidence>
<dbReference type="Gene3D" id="1.10.1450.10">
    <property type="entry name" value="Tetraspanin"/>
    <property type="match status" value="1"/>
</dbReference>
<keyword evidence="2 5" id="KW-0812">Transmembrane</keyword>
<name>R7VCQ6_CAPTE</name>
<dbReference type="InterPro" id="IPR008952">
    <property type="entry name" value="Tetraspanin_EC2_sf"/>
</dbReference>
<dbReference type="STRING" id="283909.R7VCQ6"/>
<feature type="transmembrane region" description="Helical" evidence="5">
    <location>
        <begin position="133"/>
        <end position="155"/>
    </location>
</feature>